<keyword evidence="3" id="KW-1185">Reference proteome</keyword>
<evidence type="ECO:0000313" key="2">
    <source>
        <dbReference type="EMBL" id="MBC5996514.1"/>
    </source>
</evidence>
<feature type="domain" description="Calcineurin-like phosphoesterase" evidence="1">
    <location>
        <begin position="6"/>
        <end position="236"/>
    </location>
</feature>
<name>A0ABR7JNK9_9FIRM</name>
<dbReference type="InterPro" id="IPR029052">
    <property type="entry name" value="Metallo-depent_PP-like"/>
</dbReference>
<gene>
    <name evidence="2" type="ORF">H8923_07040</name>
</gene>
<organism evidence="2 3">
    <name type="scientific">Romboutsia faecis</name>
    <dbReference type="NCBI Taxonomy" id="2764597"/>
    <lineage>
        <taxon>Bacteria</taxon>
        <taxon>Bacillati</taxon>
        <taxon>Bacillota</taxon>
        <taxon>Clostridia</taxon>
        <taxon>Peptostreptococcales</taxon>
        <taxon>Peptostreptococcaceae</taxon>
        <taxon>Romboutsia</taxon>
    </lineage>
</organism>
<dbReference type="InterPro" id="IPR050535">
    <property type="entry name" value="DNA_Repair-Maintenance_Comp"/>
</dbReference>
<dbReference type="Proteomes" id="UP000609849">
    <property type="component" value="Unassembled WGS sequence"/>
</dbReference>
<dbReference type="SUPFAM" id="SSF56300">
    <property type="entry name" value="Metallo-dependent phosphatases"/>
    <property type="match status" value="1"/>
</dbReference>
<evidence type="ECO:0000259" key="1">
    <source>
        <dbReference type="Pfam" id="PF00149"/>
    </source>
</evidence>
<dbReference type="PANTHER" id="PTHR30337">
    <property type="entry name" value="COMPONENT OF ATP-DEPENDENT DSDNA EXONUCLEASE"/>
    <property type="match status" value="1"/>
</dbReference>
<dbReference type="RefSeq" id="WP_172976701.1">
    <property type="nucleotide sequence ID" value="NZ_JACRWE010000003.1"/>
</dbReference>
<dbReference type="EMBL" id="JACRWE010000003">
    <property type="protein sequence ID" value="MBC5996514.1"/>
    <property type="molecule type" value="Genomic_DNA"/>
</dbReference>
<protein>
    <submittedName>
        <fullName evidence="2">Metallophosphoesterase</fullName>
    </submittedName>
</protein>
<proteinExistence type="predicted"/>
<accession>A0ABR7JNK9</accession>
<dbReference type="PANTHER" id="PTHR30337:SF0">
    <property type="entry name" value="NUCLEASE SBCCD SUBUNIT D"/>
    <property type="match status" value="1"/>
</dbReference>
<dbReference type="InterPro" id="IPR004843">
    <property type="entry name" value="Calcineurin-like_PHP"/>
</dbReference>
<dbReference type="Pfam" id="PF00149">
    <property type="entry name" value="Metallophos"/>
    <property type="match status" value="1"/>
</dbReference>
<reference evidence="2 3" key="1">
    <citation type="submission" date="2020-08" db="EMBL/GenBank/DDBJ databases">
        <authorList>
            <person name="Liu C."/>
            <person name="Sun Q."/>
        </authorList>
    </citation>
    <scope>NUCLEOTIDE SEQUENCE [LARGE SCALE GENOMIC DNA]</scope>
    <source>
        <strain evidence="2 3">NSJ-18</strain>
    </source>
</reference>
<comment type="caution">
    <text evidence="2">The sequence shown here is derived from an EMBL/GenBank/DDBJ whole genome shotgun (WGS) entry which is preliminary data.</text>
</comment>
<dbReference type="Gene3D" id="3.60.21.10">
    <property type="match status" value="1"/>
</dbReference>
<evidence type="ECO:0000313" key="3">
    <source>
        <dbReference type="Proteomes" id="UP000609849"/>
    </source>
</evidence>
<sequence>MDRKLRWLHISDIHYSFDNYSTSKMRSGLVKYIEKYVQENGTFNFIAITGDIAYRGSTYNKDTEDFINNIIKKSGVSKENLFIVPGNHDLDRSKKKSRLIDSIVNANNPLYEIDNLDEDTYNDLIHSQKKFWIFYNRLTNRTYNEIDLHFIEERDCFNIINLNTSLLCGGDNEEGKISIFLNKLFKTLNGKLSNDKLNIAIGHHNIDCLLADERKKVMNNLVDEGVDIYLCGHSHLPSYSIDNNNDREFYTVMSGAGVIDGYAKATFIVGEAYENNCSIEYYSWDDIDEVWSIETKGLGRNVKNGIARFELKKKECNDEEIYIEEDEFKDFIIEFHENIDGIKSKEDSFIKEDIEKKFSNMKCNSTVKKQFNSCSQYFSIIDEIMNDSTCLGFDKKIMIPSVIYEEYNNTLDKYATGGEILEAIVRNIYNRYKTKIKYPEIKLKLYIKTLVFWLINECDIYDDVKE</sequence>